<dbReference type="RefSeq" id="XP_018038810.1">
    <property type="nucleotide sequence ID" value="XM_018183984.1"/>
</dbReference>
<evidence type="ECO:0000259" key="3">
    <source>
        <dbReference type="Pfam" id="PF00561"/>
    </source>
</evidence>
<dbReference type="STRING" id="1460663.A0A177CLN5"/>
<dbReference type="InterPro" id="IPR000639">
    <property type="entry name" value="Epox_hydrolase-like"/>
</dbReference>
<dbReference type="PRINTS" id="PR00412">
    <property type="entry name" value="EPOXHYDRLASE"/>
</dbReference>
<proteinExistence type="inferred from homology"/>
<dbReference type="GeneID" id="28767470"/>
<dbReference type="Pfam" id="PF00561">
    <property type="entry name" value="Abhydrolase_1"/>
    <property type="match status" value="1"/>
</dbReference>
<dbReference type="Proteomes" id="UP000077069">
    <property type="component" value="Unassembled WGS sequence"/>
</dbReference>
<dbReference type="InterPro" id="IPR029058">
    <property type="entry name" value="AB_hydrolase_fold"/>
</dbReference>
<dbReference type="AlphaFoldDB" id="A0A177CLN5"/>
<name>A0A177CLN5_9PLEO</name>
<sequence length="332" mass="37030">MRIPKWQISLPVIYGFVAAQNTPLELQNLSPVQYVNTENLRIAYYDSGPKNTTTVLLLHGFPYDINVYYDVVQNLTRHGYRTVVPYLRGFGGTRFNSAVTPRSAEQAALGKDVVDLMDAIGLDRAIIAGYDWGTVAANVAVALWPERSVGMVAANSYLIQNRSTALQPSIPASEALRWYYYVFLTPRGYAGLVQWPKEWARTLWSRNSPQWNFTESDLDRAMVAFDNADYPEIVVNFYRSRLLYTPGDPAYANLADALDAQPKIMVPSVTLDPTDSPVLPPANESVAAKFFAAPRIHHILRDTGENIPQQNPDAFTRAILEVAELARSSGNL</sequence>
<dbReference type="GO" id="GO:0016787">
    <property type="term" value="F:hydrolase activity"/>
    <property type="evidence" value="ECO:0007669"/>
    <property type="project" value="UniProtKB-KW"/>
</dbReference>
<evidence type="ECO:0000313" key="4">
    <source>
        <dbReference type="EMBL" id="OAG08445.1"/>
    </source>
</evidence>
<gene>
    <name evidence="4" type="ORF">CC84DRAFT_1239633</name>
</gene>
<dbReference type="SUPFAM" id="SSF53474">
    <property type="entry name" value="alpha/beta-Hydrolases"/>
    <property type="match status" value="1"/>
</dbReference>
<dbReference type="PANTHER" id="PTHR43329">
    <property type="entry name" value="EPOXIDE HYDROLASE"/>
    <property type="match status" value="1"/>
</dbReference>
<dbReference type="EMBL" id="KV441550">
    <property type="protein sequence ID" value="OAG08445.1"/>
    <property type="molecule type" value="Genomic_DNA"/>
</dbReference>
<comment type="similarity">
    <text evidence="2">Belongs to the AB hydrolase superfamily. Epoxide hydrolase family.</text>
</comment>
<evidence type="ECO:0000256" key="2">
    <source>
        <dbReference type="ARBA" id="ARBA00038334"/>
    </source>
</evidence>
<evidence type="ECO:0000313" key="5">
    <source>
        <dbReference type="Proteomes" id="UP000077069"/>
    </source>
</evidence>
<organism evidence="4 5">
    <name type="scientific">Paraphaeosphaeria sporulosa</name>
    <dbReference type="NCBI Taxonomy" id="1460663"/>
    <lineage>
        <taxon>Eukaryota</taxon>
        <taxon>Fungi</taxon>
        <taxon>Dikarya</taxon>
        <taxon>Ascomycota</taxon>
        <taxon>Pezizomycotina</taxon>
        <taxon>Dothideomycetes</taxon>
        <taxon>Pleosporomycetidae</taxon>
        <taxon>Pleosporales</taxon>
        <taxon>Massarineae</taxon>
        <taxon>Didymosphaeriaceae</taxon>
        <taxon>Paraphaeosphaeria</taxon>
    </lineage>
</organism>
<dbReference type="OrthoDB" id="408373at2759"/>
<dbReference type="InParanoid" id="A0A177CLN5"/>
<protein>
    <submittedName>
        <fullName evidence="4">Putative alpha/beta fold family hydrolase</fullName>
    </submittedName>
</protein>
<accession>A0A177CLN5</accession>
<keyword evidence="1 4" id="KW-0378">Hydrolase</keyword>
<feature type="domain" description="AB hydrolase-1" evidence="3">
    <location>
        <begin position="54"/>
        <end position="253"/>
    </location>
</feature>
<reference evidence="4 5" key="1">
    <citation type="submission" date="2016-05" db="EMBL/GenBank/DDBJ databases">
        <title>Comparative analysis of secretome profiles of manganese(II)-oxidizing ascomycete fungi.</title>
        <authorList>
            <consortium name="DOE Joint Genome Institute"/>
            <person name="Zeiner C.A."/>
            <person name="Purvine S.O."/>
            <person name="Zink E.M."/>
            <person name="Wu S."/>
            <person name="Pasa-Tolic L."/>
            <person name="Chaput D.L."/>
            <person name="Haridas S."/>
            <person name="Grigoriev I.V."/>
            <person name="Santelli C.M."/>
            <person name="Hansel C.M."/>
        </authorList>
    </citation>
    <scope>NUCLEOTIDE SEQUENCE [LARGE SCALE GENOMIC DNA]</scope>
    <source>
        <strain evidence="4 5">AP3s5-JAC2a</strain>
    </source>
</reference>
<dbReference type="InterPro" id="IPR000073">
    <property type="entry name" value="AB_hydrolase_1"/>
</dbReference>
<dbReference type="Gene3D" id="3.40.50.1820">
    <property type="entry name" value="alpha/beta hydrolase"/>
    <property type="match status" value="1"/>
</dbReference>
<keyword evidence="5" id="KW-1185">Reference proteome</keyword>
<evidence type="ECO:0000256" key="1">
    <source>
        <dbReference type="ARBA" id="ARBA00022801"/>
    </source>
</evidence>